<reference evidence="3" key="1">
    <citation type="submission" date="2025-08" db="UniProtKB">
        <authorList>
            <consortium name="RefSeq"/>
        </authorList>
    </citation>
    <scope>IDENTIFICATION</scope>
</reference>
<evidence type="ECO:0000256" key="1">
    <source>
        <dbReference type="SAM" id="MobiDB-lite"/>
    </source>
</evidence>
<feature type="region of interest" description="Disordered" evidence="1">
    <location>
        <begin position="1"/>
        <end position="113"/>
    </location>
</feature>
<protein>
    <submittedName>
        <fullName evidence="3">Uncharacterized protein LOC106747406</fullName>
    </submittedName>
</protein>
<gene>
    <name evidence="3" type="primary">LOC106747406</name>
</gene>
<proteinExistence type="predicted"/>
<sequence length="182" mass="20544">MRNSSSCTRRQSMPGSAPVTDAQADLTHYPQRPLISTVPPTARVPRIGEQLPPTTLHRSRIRTTEAGRKKCSISARHVGGRTLARNLPRSSPRSDVRRKREEEEEGAEGDSNTCEMQRVACSSPRIVCDEKNDVAGKMSFRFIHFDVNSDQKFHRVHVSRNLIFNSREEGQKFSLDLPCVFV</sequence>
<dbReference type="KEGG" id="dqu:106747406"/>
<dbReference type="RefSeq" id="XP_014480386.1">
    <property type="nucleotide sequence ID" value="XM_014624900.1"/>
</dbReference>
<dbReference type="AlphaFoldDB" id="A0A6P3XPP7"/>
<evidence type="ECO:0000313" key="3">
    <source>
        <dbReference type="RefSeq" id="XP_014480386.1"/>
    </source>
</evidence>
<organism evidence="2 3">
    <name type="scientific">Dinoponera quadriceps</name>
    <name type="common">South American ant</name>
    <dbReference type="NCBI Taxonomy" id="609295"/>
    <lineage>
        <taxon>Eukaryota</taxon>
        <taxon>Metazoa</taxon>
        <taxon>Ecdysozoa</taxon>
        <taxon>Arthropoda</taxon>
        <taxon>Hexapoda</taxon>
        <taxon>Insecta</taxon>
        <taxon>Pterygota</taxon>
        <taxon>Neoptera</taxon>
        <taxon>Endopterygota</taxon>
        <taxon>Hymenoptera</taxon>
        <taxon>Apocrita</taxon>
        <taxon>Aculeata</taxon>
        <taxon>Formicoidea</taxon>
        <taxon>Formicidae</taxon>
        <taxon>Ponerinae</taxon>
        <taxon>Ponerini</taxon>
        <taxon>Dinoponera</taxon>
    </lineage>
</organism>
<keyword evidence="2" id="KW-1185">Reference proteome</keyword>
<feature type="compositionally biased region" description="Polar residues" evidence="1">
    <location>
        <begin position="1"/>
        <end position="14"/>
    </location>
</feature>
<feature type="compositionally biased region" description="Basic and acidic residues" evidence="1">
    <location>
        <begin position="92"/>
        <end position="101"/>
    </location>
</feature>
<accession>A0A6P3XPP7</accession>
<dbReference type="Proteomes" id="UP000515204">
    <property type="component" value="Unplaced"/>
</dbReference>
<name>A0A6P3XPP7_DINQU</name>
<dbReference type="GeneID" id="106747406"/>
<evidence type="ECO:0000313" key="2">
    <source>
        <dbReference type="Proteomes" id="UP000515204"/>
    </source>
</evidence>